<evidence type="ECO:0000313" key="3">
    <source>
        <dbReference type="Proteomes" id="UP000023152"/>
    </source>
</evidence>
<dbReference type="AlphaFoldDB" id="X6LC99"/>
<proteinExistence type="predicted"/>
<evidence type="ECO:0000313" key="2">
    <source>
        <dbReference type="EMBL" id="ETN98761.1"/>
    </source>
</evidence>
<gene>
    <name evidence="2" type="ORF">RFI_38726</name>
</gene>
<reference evidence="2 3" key="1">
    <citation type="journal article" date="2013" name="Curr. Biol.">
        <title>The Genome of the Foraminiferan Reticulomyxa filosa.</title>
        <authorList>
            <person name="Glockner G."/>
            <person name="Hulsmann N."/>
            <person name="Schleicher M."/>
            <person name="Noegel A.A."/>
            <person name="Eichinger L."/>
            <person name="Gallinger C."/>
            <person name="Pawlowski J."/>
            <person name="Sierra R."/>
            <person name="Euteneuer U."/>
            <person name="Pillet L."/>
            <person name="Moustafa A."/>
            <person name="Platzer M."/>
            <person name="Groth M."/>
            <person name="Szafranski K."/>
            <person name="Schliwa M."/>
        </authorList>
    </citation>
    <scope>NUCLEOTIDE SEQUENCE [LARGE SCALE GENOMIC DNA]</scope>
</reference>
<feature type="non-terminal residue" evidence="2">
    <location>
        <position position="1"/>
    </location>
</feature>
<name>X6LC99_RETFI</name>
<accession>X6LC99</accession>
<feature type="region of interest" description="Disordered" evidence="1">
    <location>
        <begin position="201"/>
        <end position="274"/>
    </location>
</feature>
<feature type="compositionally biased region" description="Polar residues" evidence="1">
    <location>
        <begin position="201"/>
        <end position="226"/>
    </location>
</feature>
<organism evidence="2 3">
    <name type="scientific">Reticulomyxa filosa</name>
    <dbReference type="NCBI Taxonomy" id="46433"/>
    <lineage>
        <taxon>Eukaryota</taxon>
        <taxon>Sar</taxon>
        <taxon>Rhizaria</taxon>
        <taxon>Retaria</taxon>
        <taxon>Foraminifera</taxon>
        <taxon>Monothalamids</taxon>
        <taxon>Reticulomyxidae</taxon>
        <taxon>Reticulomyxa</taxon>
    </lineage>
</organism>
<comment type="caution">
    <text evidence="2">The sequence shown here is derived from an EMBL/GenBank/DDBJ whole genome shotgun (WGS) entry which is preliminary data.</text>
</comment>
<feature type="compositionally biased region" description="Low complexity" evidence="1">
    <location>
        <begin position="227"/>
        <end position="274"/>
    </location>
</feature>
<dbReference type="EMBL" id="ASPP01045865">
    <property type="protein sequence ID" value="ETN98761.1"/>
    <property type="molecule type" value="Genomic_DNA"/>
</dbReference>
<protein>
    <submittedName>
        <fullName evidence="2">Uncharacterized protein</fullName>
    </submittedName>
</protein>
<evidence type="ECO:0000256" key="1">
    <source>
        <dbReference type="SAM" id="MobiDB-lite"/>
    </source>
</evidence>
<feature type="region of interest" description="Disordered" evidence="1">
    <location>
        <begin position="1"/>
        <end position="21"/>
    </location>
</feature>
<feature type="region of interest" description="Disordered" evidence="1">
    <location>
        <begin position="291"/>
        <end position="318"/>
    </location>
</feature>
<sequence>HSTGTVNNEESQTPKPQANTTLQKICESAKKWSCFFASSINKQQQPGNTEQTMKVAVKQLKSITWVFNNEDETENIKQMISVSQQLEQATETVWTFVKFSEGSITAENIEKKSSNSEPWKATHFRYVQNRIHEIIMQNELYDEIRLTNIKRSIQRITLAQWRVTNVTQYDGVFVVYINRTSERVSNEEIQPDSILTMFNKSSNTKSANTTKKQNLQTHTKTHNATQIKSENINNNSKNSNSENSKTGNSNNNTTYNSENGNSNTYNSRNSNTYSLQNTRHNRNFIGQMTKMDTNNINDNTQRPFQTTNLYSSQQQSKS</sequence>
<dbReference type="Proteomes" id="UP000023152">
    <property type="component" value="Unassembled WGS sequence"/>
</dbReference>
<keyword evidence="3" id="KW-1185">Reference proteome</keyword>